<dbReference type="Gene3D" id="3.30.2390.10">
    <property type="entry name" value="TTHA1013-like"/>
    <property type="match status" value="1"/>
</dbReference>
<dbReference type="KEGG" id="nhl:Nhal_2296"/>
<dbReference type="AlphaFoldDB" id="D5BV34"/>
<dbReference type="InterPro" id="IPR015066">
    <property type="entry name" value="DUF1902"/>
</dbReference>
<accession>D5BV34</accession>
<evidence type="ECO:0000313" key="2">
    <source>
        <dbReference type="EMBL" id="ADE15384.1"/>
    </source>
</evidence>
<protein>
    <recommendedName>
        <fullName evidence="1">DUF1902 domain-containing protein</fullName>
    </recommendedName>
</protein>
<dbReference type="InterPro" id="IPR035069">
    <property type="entry name" value="TTHA1013/TTHA0281-like"/>
</dbReference>
<dbReference type="Pfam" id="PF08972">
    <property type="entry name" value="DUF1902"/>
    <property type="match status" value="1"/>
</dbReference>
<dbReference type="SUPFAM" id="SSF143100">
    <property type="entry name" value="TTHA1013/TTHA0281-like"/>
    <property type="match status" value="1"/>
</dbReference>
<keyword evidence="3" id="KW-1185">Reference proteome</keyword>
<gene>
    <name evidence="2" type="ordered locus">Nhal_2296</name>
</gene>
<reference evidence="3" key="1">
    <citation type="submission" date="2010-04" db="EMBL/GenBank/DDBJ databases">
        <title>Complete genome sequence of Nitrosococcus halophilus Nc4, a salt-adapted, aerobic obligate ammonia-oxidizing sulfur purple bacterium.</title>
        <authorList>
            <consortium name="US DOE Joint Genome Institute"/>
            <person name="Campbell M.A."/>
            <person name="Malfatti S.A."/>
            <person name="Chain P.S.G."/>
            <person name="Heidelberg J.F."/>
            <person name="Ward B.B."/>
            <person name="Klotz M.G."/>
        </authorList>
    </citation>
    <scope>NUCLEOTIDE SEQUENCE [LARGE SCALE GENOMIC DNA]</scope>
    <source>
        <strain evidence="3">Nc4</strain>
    </source>
</reference>
<feature type="domain" description="DUF1902" evidence="1">
    <location>
        <begin position="6"/>
        <end position="72"/>
    </location>
</feature>
<dbReference type="STRING" id="472759.Nhal_2296"/>
<dbReference type="RefSeq" id="WP_013033246.1">
    <property type="nucleotide sequence ID" value="NC_013960.1"/>
</dbReference>
<dbReference type="eggNOG" id="ENOG5033E6G">
    <property type="taxonomic scope" value="Bacteria"/>
</dbReference>
<dbReference type="Proteomes" id="UP000001844">
    <property type="component" value="Chromosome"/>
</dbReference>
<sequence>MLIGKELHIDVFWDEEACVWVATSEDVPGLVTEADTQEDLMKKLRVMLPELLELNGVHIGREIPIEVSSKRKELLHLALAC</sequence>
<evidence type="ECO:0000313" key="3">
    <source>
        <dbReference type="Proteomes" id="UP000001844"/>
    </source>
</evidence>
<dbReference type="OrthoDB" id="361917at2"/>
<name>D5BV34_NITHN</name>
<proteinExistence type="predicted"/>
<dbReference type="HOGENOM" id="CLU_175518_0_0_6"/>
<evidence type="ECO:0000259" key="1">
    <source>
        <dbReference type="Pfam" id="PF08972"/>
    </source>
</evidence>
<dbReference type="EMBL" id="CP001798">
    <property type="protein sequence ID" value="ADE15384.1"/>
    <property type="molecule type" value="Genomic_DNA"/>
</dbReference>
<organism evidence="2 3">
    <name type="scientific">Nitrosococcus halophilus (strain Nc4)</name>
    <dbReference type="NCBI Taxonomy" id="472759"/>
    <lineage>
        <taxon>Bacteria</taxon>
        <taxon>Pseudomonadati</taxon>
        <taxon>Pseudomonadota</taxon>
        <taxon>Gammaproteobacteria</taxon>
        <taxon>Chromatiales</taxon>
        <taxon>Chromatiaceae</taxon>
        <taxon>Nitrosococcus</taxon>
    </lineage>
</organism>